<dbReference type="Gene3D" id="1.10.20.10">
    <property type="entry name" value="Histone, subunit A"/>
    <property type="match status" value="1"/>
</dbReference>
<dbReference type="SMART" id="SM00576">
    <property type="entry name" value="BTP"/>
    <property type="match status" value="1"/>
</dbReference>
<feature type="domain" description="Bromodomain associated" evidence="6">
    <location>
        <begin position="39"/>
        <end position="115"/>
    </location>
</feature>
<dbReference type="PANTHER" id="PTHR46338:SF13">
    <property type="entry name" value="TRANSCRIPTION INITIATION FACTOR TFIID SUBUNIT 8-LIKE"/>
    <property type="match status" value="1"/>
</dbReference>
<name>A0A4D6MJF6_VIGUN</name>
<dbReference type="PANTHER" id="PTHR46338">
    <property type="entry name" value="TRANSCRIPTION INITIATION FACTOR TFIID SUBUNIT 8"/>
    <property type="match status" value="1"/>
</dbReference>
<dbReference type="GO" id="GO:0003743">
    <property type="term" value="F:translation initiation factor activity"/>
    <property type="evidence" value="ECO:0007669"/>
    <property type="project" value="UniProtKB-KW"/>
</dbReference>
<feature type="compositionally biased region" description="Basic residues" evidence="5">
    <location>
        <begin position="16"/>
        <end position="27"/>
    </location>
</feature>
<reference evidence="7 8" key="1">
    <citation type="submission" date="2019-04" db="EMBL/GenBank/DDBJ databases">
        <title>An improved genome assembly and genetic linkage map for asparagus bean, Vigna unguiculata ssp. sesquipedialis.</title>
        <authorList>
            <person name="Xia Q."/>
            <person name="Zhang R."/>
            <person name="Dong Y."/>
        </authorList>
    </citation>
    <scope>NUCLEOTIDE SEQUENCE [LARGE SCALE GENOMIC DNA]</scope>
    <source>
        <tissue evidence="7">Leaf</tissue>
    </source>
</reference>
<dbReference type="Gramene" id="Vigun08g139600.3.v1.2">
    <property type="protein sequence ID" value="Vigun08g139600.3.v1.2.CDS.1"/>
    <property type="gene ID" value="Vigun08g139600.v1.2"/>
</dbReference>
<dbReference type="Pfam" id="PF07524">
    <property type="entry name" value="Bromo_TP"/>
    <property type="match status" value="1"/>
</dbReference>
<keyword evidence="3" id="KW-0804">Transcription</keyword>
<feature type="region of interest" description="Disordered" evidence="5">
    <location>
        <begin position="1"/>
        <end position="33"/>
    </location>
</feature>
<protein>
    <submittedName>
        <fullName evidence="7">Transcription initiation factor TFIID subunit 8</fullName>
    </submittedName>
</protein>
<keyword evidence="4" id="KW-0539">Nucleus</keyword>
<dbReference type="EMBL" id="CP039351">
    <property type="protein sequence ID" value="QCE01118.1"/>
    <property type="molecule type" value="Genomic_DNA"/>
</dbReference>
<dbReference type="AlphaFoldDB" id="A0A4D6MJF6"/>
<dbReference type="GO" id="GO:0005669">
    <property type="term" value="C:transcription factor TFIID complex"/>
    <property type="evidence" value="ECO:0007669"/>
    <property type="project" value="InterPro"/>
</dbReference>
<organism evidence="7 8">
    <name type="scientific">Vigna unguiculata</name>
    <name type="common">Cowpea</name>
    <dbReference type="NCBI Taxonomy" id="3917"/>
    <lineage>
        <taxon>Eukaryota</taxon>
        <taxon>Viridiplantae</taxon>
        <taxon>Streptophyta</taxon>
        <taxon>Embryophyta</taxon>
        <taxon>Tracheophyta</taxon>
        <taxon>Spermatophyta</taxon>
        <taxon>Magnoliopsida</taxon>
        <taxon>eudicotyledons</taxon>
        <taxon>Gunneridae</taxon>
        <taxon>Pentapetalae</taxon>
        <taxon>rosids</taxon>
        <taxon>fabids</taxon>
        <taxon>Fabales</taxon>
        <taxon>Fabaceae</taxon>
        <taxon>Papilionoideae</taxon>
        <taxon>50 kb inversion clade</taxon>
        <taxon>NPAAA clade</taxon>
        <taxon>indigoferoid/millettioid clade</taxon>
        <taxon>Phaseoleae</taxon>
        <taxon>Vigna</taxon>
    </lineage>
</organism>
<dbReference type="InterPro" id="IPR037818">
    <property type="entry name" value="TAF8"/>
</dbReference>
<dbReference type="OrthoDB" id="436852at2759"/>
<dbReference type="GO" id="GO:0046982">
    <property type="term" value="F:protein heterodimerization activity"/>
    <property type="evidence" value="ECO:0007669"/>
    <property type="project" value="InterPro"/>
</dbReference>
<dbReference type="InterPro" id="IPR009072">
    <property type="entry name" value="Histone-fold"/>
</dbReference>
<keyword evidence="7" id="KW-0396">Initiation factor</keyword>
<evidence type="ECO:0000256" key="5">
    <source>
        <dbReference type="SAM" id="MobiDB-lite"/>
    </source>
</evidence>
<dbReference type="Gramene" id="Vigun08g139600.2.v1.2">
    <property type="protein sequence ID" value="Vigun08g139600.2.v1.2.CDS.1"/>
    <property type="gene ID" value="Vigun08g139600.v1.2"/>
</dbReference>
<accession>A0A4D6MJF6</accession>
<keyword evidence="2" id="KW-0805">Transcription regulation</keyword>
<dbReference type="Proteomes" id="UP000501690">
    <property type="component" value="Linkage Group LG7"/>
</dbReference>
<gene>
    <name evidence="7" type="ORF">DEO72_LG7g2411</name>
</gene>
<dbReference type="InterPro" id="IPR006565">
    <property type="entry name" value="BTP"/>
</dbReference>
<keyword evidence="8" id="KW-1185">Reference proteome</keyword>
<evidence type="ECO:0000256" key="4">
    <source>
        <dbReference type="ARBA" id="ARBA00023242"/>
    </source>
</evidence>
<evidence type="ECO:0000313" key="7">
    <source>
        <dbReference type="EMBL" id="QCE01118.1"/>
    </source>
</evidence>
<keyword evidence="7" id="KW-0648">Protein biosynthesis</keyword>
<proteinExistence type="predicted"/>
<evidence type="ECO:0000256" key="2">
    <source>
        <dbReference type="ARBA" id="ARBA00023015"/>
    </source>
</evidence>
<comment type="subcellular location">
    <subcellularLocation>
        <location evidence="1">Nucleus</location>
    </subcellularLocation>
</comment>
<evidence type="ECO:0000259" key="6">
    <source>
        <dbReference type="SMART" id="SM00576"/>
    </source>
</evidence>
<evidence type="ECO:0000313" key="8">
    <source>
        <dbReference type="Proteomes" id="UP000501690"/>
    </source>
</evidence>
<evidence type="ECO:0000256" key="1">
    <source>
        <dbReference type="ARBA" id="ARBA00004123"/>
    </source>
</evidence>
<evidence type="ECO:0000256" key="3">
    <source>
        <dbReference type="ARBA" id="ARBA00023163"/>
    </source>
</evidence>
<sequence length="291" mass="32588">MNPMLKDSNTKATSKLSRRGKRKKKGLALKDPPVAENPSEFSFAIAKIAVSQICQSAGFKKSENNALETLTAVSTRYLEAIVRAAASFANASNRTDSNLFDLVNGIHDLCSVQGFPGGSALHEDDLLRSSALREIMNFVNLSDKVPFAKSIQCRNVSDVTIDSGTLMCSSNQTKIHIPRWLPHFPEQNCDQVLVKERKCGEKYWEDSFAVDENSVISHSNHMNGKEGKDTRRELPEGRERMKFKIRGEEVKHVGLGVNMMGGVCKGRKRVSWNHNKMNGCIIENNRRHEKR</sequence>